<dbReference type="InterPro" id="IPR045595">
    <property type="entry name" value="SufBD_N"/>
</dbReference>
<accession>A0A4Y9R1H6</accession>
<dbReference type="PANTHER" id="PTHR43575:SF1">
    <property type="entry name" value="PROTEIN ABCI7, CHLOROPLASTIC"/>
    <property type="match status" value="1"/>
</dbReference>
<keyword evidence="5" id="KW-1185">Reference proteome</keyword>
<evidence type="ECO:0000259" key="3">
    <source>
        <dbReference type="Pfam" id="PF19295"/>
    </source>
</evidence>
<dbReference type="PANTHER" id="PTHR43575">
    <property type="entry name" value="PROTEIN ABCI7, CHLOROPLASTIC"/>
    <property type="match status" value="1"/>
</dbReference>
<dbReference type="OrthoDB" id="9768262at2"/>
<comment type="caution">
    <text evidence="4">The sequence shown here is derived from an EMBL/GenBank/DDBJ whole genome shotgun (WGS) entry which is preliminary data.</text>
</comment>
<dbReference type="NCBIfam" id="TIGR01981">
    <property type="entry name" value="sufD"/>
    <property type="match status" value="1"/>
</dbReference>
<sequence>MNTLTTQDTFDVLLESAPQNFSVLRAAGKELYQAAGLPAAKAEEYKFTAITKKLEKSISDFRAAAPISISQNQITESTFKGFDGYILVFSNGKFLPELSSQIEGVQVGSLEENNEGIGTIAKAEKDAFAALNQATFSGGISITVPKKIQVDKPILLLSFNQSNEGQVITPRFWIEVGDFAEVTFIDQSVGLGDSSYFINKVVEAKGGINSQINYYRLQHEGDQVIEVSNIETDVQADARFTSVNISLSGDMVRNNLSLNLLGSNCEGNMYGIYLLNGKTHVDNHTNVDHTIPHAESNELYKGIFDGQSRGVFNGKIFVRQDAQKTNAFQQNNNVLLSQDAIVNTKPQLEIWADDVKCSHGCTVGQLDEEALFYLQARGIDKTLAKGLLLYAFVGEVLEKIEDESFKNHVVGLITNRLGSKF</sequence>
<reference evidence="4 5" key="1">
    <citation type="submission" date="2019-03" db="EMBL/GenBank/DDBJ databases">
        <title>Algoriphagus sp. nov, a new strain isolated from root system soil of mangrove plant Kandelia.</title>
        <authorList>
            <person name="Yin Q."/>
            <person name="Wang K."/>
            <person name="Song Z."/>
        </authorList>
    </citation>
    <scope>NUCLEOTIDE SEQUENCE [LARGE SCALE GENOMIC DNA]</scope>
    <source>
        <strain evidence="4 5">XY-J91</strain>
    </source>
</reference>
<evidence type="ECO:0000313" key="4">
    <source>
        <dbReference type="EMBL" id="TFV97176.1"/>
    </source>
</evidence>
<dbReference type="EMBL" id="SPSB01000001">
    <property type="protein sequence ID" value="TFV97176.1"/>
    <property type="molecule type" value="Genomic_DNA"/>
</dbReference>
<evidence type="ECO:0000313" key="5">
    <source>
        <dbReference type="Proteomes" id="UP000297647"/>
    </source>
</evidence>
<dbReference type="Pfam" id="PF19295">
    <property type="entry name" value="SufBD_N"/>
    <property type="match status" value="1"/>
</dbReference>
<dbReference type="AlphaFoldDB" id="A0A4Y9R1H6"/>
<dbReference type="RefSeq" id="WP_135069276.1">
    <property type="nucleotide sequence ID" value="NZ_SPSB01000001.1"/>
</dbReference>
<gene>
    <name evidence="4" type="primary">sufD</name>
    <name evidence="4" type="ORF">E4S40_00535</name>
</gene>
<feature type="domain" description="SUF system FeS cluster assembly SufBD core" evidence="2">
    <location>
        <begin position="161"/>
        <end position="392"/>
    </location>
</feature>
<dbReference type="InterPro" id="IPR037284">
    <property type="entry name" value="SUF_FeS_clus_asmbl_SufBD_sf"/>
</dbReference>
<evidence type="ECO:0000259" key="2">
    <source>
        <dbReference type="Pfam" id="PF01458"/>
    </source>
</evidence>
<organism evidence="4 5">
    <name type="scientific">Algoriphagus kandeliae</name>
    <dbReference type="NCBI Taxonomy" id="2562278"/>
    <lineage>
        <taxon>Bacteria</taxon>
        <taxon>Pseudomonadati</taxon>
        <taxon>Bacteroidota</taxon>
        <taxon>Cytophagia</taxon>
        <taxon>Cytophagales</taxon>
        <taxon>Cyclobacteriaceae</taxon>
        <taxon>Algoriphagus</taxon>
    </lineage>
</organism>
<evidence type="ECO:0000256" key="1">
    <source>
        <dbReference type="ARBA" id="ARBA00043967"/>
    </source>
</evidence>
<comment type="similarity">
    <text evidence="1">Belongs to the iron-sulfur cluster assembly SufBD family.</text>
</comment>
<dbReference type="InterPro" id="IPR055346">
    <property type="entry name" value="Fe-S_cluster_assembly_SufBD"/>
</dbReference>
<dbReference type="SUPFAM" id="SSF101960">
    <property type="entry name" value="Stabilizer of iron transporter SufD"/>
    <property type="match status" value="1"/>
</dbReference>
<protein>
    <submittedName>
        <fullName evidence="4">Fe-S cluster assembly protein SufD</fullName>
    </submittedName>
</protein>
<dbReference type="Pfam" id="PF01458">
    <property type="entry name" value="SUFBD_core"/>
    <property type="match status" value="1"/>
</dbReference>
<dbReference type="InterPro" id="IPR000825">
    <property type="entry name" value="SUF_FeS_clus_asmbl_SufBD_core"/>
</dbReference>
<dbReference type="GO" id="GO:0016226">
    <property type="term" value="P:iron-sulfur cluster assembly"/>
    <property type="evidence" value="ECO:0007669"/>
    <property type="project" value="InterPro"/>
</dbReference>
<feature type="domain" description="SUF system FeS cluster assembly SufBD N-terminal" evidence="3">
    <location>
        <begin position="12"/>
        <end position="154"/>
    </location>
</feature>
<dbReference type="InterPro" id="IPR011542">
    <property type="entry name" value="SUF_FeS_clus_asmbl_SufD"/>
</dbReference>
<proteinExistence type="inferred from homology"/>
<dbReference type="Proteomes" id="UP000297647">
    <property type="component" value="Unassembled WGS sequence"/>
</dbReference>
<name>A0A4Y9R1H6_9BACT</name>